<keyword evidence="2" id="KW-1185">Reference proteome</keyword>
<reference evidence="1" key="1">
    <citation type="submission" date="2022-06" db="EMBL/GenBank/DDBJ databases">
        <title>Uncovering the hologenomic basis of an extraordinary plant invasion.</title>
        <authorList>
            <person name="Bieker V.C."/>
            <person name="Martin M.D."/>
            <person name="Gilbert T."/>
            <person name="Hodgins K."/>
            <person name="Battlay P."/>
            <person name="Petersen B."/>
            <person name="Wilson J."/>
        </authorList>
    </citation>
    <scope>NUCLEOTIDE SEQUENCE</scope>
    <source>
        <strain evidence="1">AA19_3_7</strain>
        <tissue evidence="1">Leaf</tissue>
    </source>
</reference>
<comment type="caution">
    <text evidence="1">The sequence shown here is derived from an EMBL/GenBank/DDBJ whole genome shotgun (WGS) entry which is preliminary data.</text>
</comment>
<dbReference type="EMBL" id="JAMZMK010001294">
    <property type="protein sequence ID" value="KAI7755306.1"/>
    <property type="molecule type" value="Genomic_DNA"/>
</dbReference>
<evidence type="ECO:0000313" key="1">
    <source>
        <dbReference type="EMBL" id="KAI7755306.1"/>
    </source>
</evidence>
<name>A0AAD5GWY4_AMBAR</name>
<proteinExistence type="predicted"/>
<protein>
    <submittedName>
        <fullName evidence="1">Uncharacterized protein</fullName>
    </submittedName>
</protein>
<evidence type="ECO:0000313" key="2">
    <source>
        <dbReference type="Proteomes" id="UP001206925"/>
    </source>
</evidence>
<dbReference type="AlphaFoldDB" id="A0AAD5GWY4"/>
<accession>A0AAD5GWY4</accession>
<dbReference type="Proteomes" id="UP001206925">
    <property type="component" value="Unassembled WGS sequence"/>
</dbReference>
<gene>
    <name evidence="1" type="ORF">M8C21_001026</name>
</gene>
<sequence length="39" mass="4738">MVRWALNRSGGGRRWSWWGRGRRTAVLLGWWDEHNRSEV</sequence>
<organism evidence="1 2">
    <name type="scientific">Ambrosia artemisiifolia</name>
    <name type="common">Common ragweed</name>
    <dbReference type="NCBI Taxonomy" id="4212"/>
    <lineage>
        <taxon>Eukaryota</taxon>
        <taxon>Viridiplantae</taxon>
        <taxon>Streptophyta</taxon>
        <taxon>Embryophyta</taxon>
        <taxon>Tracheophyta</taxon>
        <taxon>Spermatophyta</taxon>
        <taxon>Magnoliopsida</taxon>
        <taxon>eudicotyledons</taxon>
        <taxon>Gunneridae</taxon>
        <taxon>Pentapetalae</taxon>
        <taxon>asterids</taxon>
        <taxon>campanulids</taxon>
        <taxon>Asterales</taxon>
        <taxon>Asteraceae</taxon>
        <taxon>Asteroideae</taxon>
        <taxon>Heliantheae alliance</taxon>
        <taxon>Heliantheae</taxon>
        <taxon>Ambrosia</taxon>
    </lineage>
</organism>